<dbReference type="RefSeq" id="WP_019102069.1">
    <property type="nucleotide sequence ID" value="NZ_CAEE01000503.1"/>
</dbReference>
<sequence length="86" mass="9335">MFPVTHGCLFYPGMEVLPTHAVYDANRLSGTDIDAAKDAWRRRLLGVWDEAPIPFRRQNGGDYPDGHTLGEQVAADASGLTAHIAG</sequence>
<dbReference type="SUPFAM" id="SSF52218">
    <property type="entry name" value="Flavoproteins"/>
    <property type="match status" value="1"/>
</dbReference>
<gene>
    <name evidence="1" type="ORF">J1C50_21615</name>
</gene>
<evidence type="ECO:0000313" key="1">
    <source>
        <dbReference type="EMBL" id="MBO0418109.1"/>
    </source>
</evidence>
<dbReference type="InterPro" id="IPR029039">
    <property type="entry name" value="Flavoprotein-like_sf"/>
</dbReference>
<accession>A0ABS3GSS9</accession>
<evidence type="ECO:0008006" key="3">
    <source>
        <dbReference type="Google" id="ProtNLM"/>
    </source>
</evidence>
<reference evidence="1 2" key="1">
    <citation type="submission" date="2021-03" db="EMBL/GenBank/DDBJ databases">
        <title>First Case of infection caused by Chromobacterium haemolyticum derived from water in China.</title>
        <authorList>
            <person name="Chen J."/>
            <person name="Liu C."/>
        </authorList>
    </citation>
    <scope>NUCLEOTIDE SEQUENCE [LARGE SCALE GENOMIC DNA]</scope>
    <source>
        <strain evidence="1 2">WJ-5</strain>
    </source>
</reference>
<organism evidence="1 2">
    <name type="scientific">Chromobacterium haemolyticum</name>
    <dbReference type="NCBI Taxonomy" id="394935"/>
    <lineage>
        <taxon>Bacteria</taxon>
        <taxon>Pseudomonadati</taxon>
        <taxon>Pseudomonadota</taxon>
        <taxon>Betaproteobacteria</taxon>
        <taxon>Neisseriales</taxon>
        <taxon>Chromobacteriaceae</taxon>
        <taxon>Chromobacterium</taxon>
    </lineage>
</organism>
<protein>
    <recommendedName>
        <fullName evidence="3">Flavodoxin-like fold domain-containing protein</fullName>
    </recommendedName>
</protein>
<dbReference type="Proteomes" id="UP000664349">
    <property type="component" value="Unassembled WGS sequence"/>
</dbReference>
<evidence type="ECO:0000313" key="2">
    <source>
        <dbReference type="Proteomes" id="UP000664349"/>
    </source>
</evidence>
<keyword evidence="2" id="KW-1185">Reference proteome</keyword>
<dbReference type="EMBL" id="JAFLRD010000025">
    <property type="protein sequence ID" value="MBO0418109.1"/>
    <property type="molecule type" value="Genomic_DNA"/>
</dbReference>
<dbReference type="Gene3D" id="3.40.50.360">
    <property type="match status" value="1"/>
</dbReference>
<proteinExistence type="predicted"/>
<name>A0ABS3GSS9_9NEIS</name>
<comment type="caution">
    <text evidence="1">The sequence shown here is derived from an EMBL/GenBank/DDBJ whole genome shotgun (WGS) entry which is preliminary data.</text>
</comment>